<reference evidence="2" key="1">
    <citation type="submission" date="2020-11" db="EMBL/GenBank/DDBJ databases">
        <authorList>
            <person name="Tran Van P."/>
        </authorList>
    </citation>
    <scope>NUCLEOTIDE SEQUENCE</scope>
</reference>
<evidence type="ECO:0000313" key="3">
    <source>
        <dbReference type="Proteomes" id="UP000677054"/>
    </source>
</evidence>
<dbReference type="AlphaFoldDB" id="A0A7R9FSI7"/>
<gene>
    <name evidence="2" type="ORF">DSTB1V02_LOCUS13191</name>
</gene>
<keyword evidence="3" id="KW-1185">Reference proteome</keyword>
<proteinExistence type="predicted"/>
<evidence type="ECO:0000313" key="2">
    <source>
        <dbReference type="EMBL" id="CAD7253441.1"/>
    </source>
</evidence>
<accession>A0A7R9FSI7</accession>
<feature type="domain" description="EGF-like" evidence="1">
    <location>
        <begin position="204"/>
        <end position="216"/>
    </location>
</feature>
<protein>
    <recommendedName>
        <fullName evidence="1">EGF-like domain-containing protein</fullName>
    </recommendedName>
</protein>
<name>A0A7R9FSI7_9CRUS</name>
<dbReference type="EMBL" id="CAJPEV010005845">
    <property type="protein sequence ID" value="CAG0903589.1"/>
    <property type="molecule type" value="Genomic_DNA"/>
</dbReference>
<dbReference type="InterPro" id="IPR006149">
    <property type="entry name" value="EB_dom"/>
</dbReference>
<dbReference type="PROSITE" id="PS01186">
    <property type="entry name" value="EGF_2"/>
    <property type="match status" value="1"/>
</dbReference>
<sequence>MDDGVVALACNHVTQRNIKILGDSFEHLFGNLFNFTLNGILELLAAFDEQCTRDDECDPRATMVCRRGKCVCNNISWLDENDKKCYLGHLAPCNETTKPYCTRPLECIENKCNCPVLGAVFVEKNCYDESGFGEPCQDDMNCYLLGSGPEQAVCKEEICTCNEEKWFFPLLQKCVPGSEIDDKCDKDTPCIPDEAMECSSEGKCRCKDGFKDQKHCSGASEITGTVYLLLTSFFPHAWFSWLT</sequence>
<dbReference type="Pfam" id="PF01683">
    <property type="entry name" value="EB"/>
    <property type="match status" value="1"/>
</dbReference>
<dbReference type="Proteomes" id="UP000677054">
    <property type="component" value="Unassembled WGS sequence"/>
</dbReference>
<organism evidence="2">
    <name type="scientific">Darwinula stevensoni</name>
    <dbReference type="NCBI Taxonomy" id="69355"/>
    <lineage>
        <taxon>Eukaryota</taxon>
        <taxon>Metazoa</taxon>
        <taxon>Ecdysozoa</taxon>
        <taxon>Arthropoda</taxon>
        <taxon>Crustacea</taxon>
        <taxon>Oligostraca</taxon>
        <taxon>Ostracoda</taxon>
        <taxon>Podocopa</taxon>
        <taxon>Podocopida</taxon>
        <taxon>Darwinulocopina</taxon>
        <taxon>Darwinuloidea</taxon>
        <taxon>Darwinulidae</taxon>
        <taxon>Darwinula</taxon>
    </lineage>
</organism>
<evidence type="ECO:0000259" key="1">
    <source>
        <dbReference type="PROSITE" id="PS01186"/>
    </source>
</evidence>
<dbReference type="OrthoDB" id="504708at2759"/>
<dbReference type="EMBL" id="LR905362">
    <property type="protein sequence ID" value="CAD7253441.1"/>
    <property type="molecule type" value="Genomic_DNA"/>
</dbReference>
<dbReference type="InterPro" id="IPR000742">
    <property type="entry name" value="EGF"/>
</dbReference>